<dbReference type="InterPro" id="IPR016140">
    <property type="entry name" value="Bifunc_inhib/LTP/seed_store"/>
</dbReference>
<evidence type="ECO:0000256" key="6">
    <source>
        <dbReference type="ARBA" id="ARBA00023157"/>
    </source>
</evidence>
<name>A0ABR2T581_9ROSI</name>
<dbReference type="EMBL" id="JBBPBN010000009">
    <property type="protein sequence ID" value="KAK9032651.1"/>
    <property type="molecule type" value="Genomic_DNA"/>
</dbReference>
<keyword evidence="5 10" id="KW-0732">Signal</keyword>
<accession>A0ABR2T581</accession>
<feature type="signal peptide" evidence="10">
    <location>
        <begin position="1"/>
        <end position="22"/>
    </location>
</feature>
<keyword evidence="7" id="KW-0325">Glycoprotein</keyword>
<dbReference type="Proteomes" id="UP001396334">
    <property type="component" value="Unassembled WGS sequence"/>
</dbReference>
<feature type="domain" description="Bifunctional inhibitor/plant lipid transfer protein/seed storage helical" evidence="11">
    <location>
        <begin position="48"/>
        <end position="128"/>
    </location>
</feature>
<dbReference type="InterPro" id="IPR043325">
    <property type="entry name" value="LTSS"/>
</dbReference>
<protein>
    <recommendedName>
        <fullName evidence="11">Bifunctional inhibitor/plant lipid transfer protein/seed storage helical domain-containing protein</fullName>
    </recommendedName>
</protein>
<evidence type="ECO:0000256" key="5">
    <source>
        <dbReference type="ARBA" id="ARBA00022729"/>
    </source>
</evidence>
<evidence type="ECO:0000256" key="4">
    <source>
        <dbReference type="ARBA" id="ARBA00022622"/>
    </source>
</evidence>
<evidence type="ECO:0000256" key="8">
    <source>
        <dbReference type="ARBA" id="ARBA00023288"/>
    </source>
</evidence>
<keyword evidence="9" id="KW-0472">Membrane</keyword>
<keyword evidence="6" id="KW-1015">Disulfide bond</keyword>
<feature type="chain" id="PRO_5045319375" description="Bifunctional inhibitor/plant lipid transfer protein/seed storage helical domain-containing protein" evidence="10">
    <location>
        <begin position="23"/>
        <end position="179"/>
    </location>
</feature>
<evidence type="ECO:0000256" key="2">
    <source>
        <dbReference type="ARBA" id="ARBA00009748"/>
    </source>
</evidence>
<evidence type="ECO:0000259" key="11">
    <source>
        <dbReference type="SMART" id="SM00499"/>
    </source>
</evidence>
<dbReference type="InterPro" id="IPR036312">
    <property type="entry name" value="Bifun_inhib/LTP/seed_sf"/>
</dbReference>
<dbReference type="CDD" id="cd00010">
    <property type="entry name" value="AAI_LTSS"/>
    <property type="match status" value="1"/>
</dbReference>
<sequence length="179" mass="17890">MAAKQTAAIVVATIFALAFCKGATGQAAAPEPAAVDLGPSAEAPTPDCFTNLLNLSDCLTFVEAGSNLTKPEKACCPELAGLVESSPQCLCQLLDKKATAGLGINIDMKRALDLPTVCHVSTPPVSLCSVINGAPTMSPGDAPGGSPSNGNNNGAPKVSVIAFALALASAILPLLVGVY</sequence>
<gene>
    <name evidence="12" type="ORF">V6N11_056909</name>
</gene>
<keyword evidence="9" id="KW-1133">Transmembrane helix</keyword>
<keyword evidence="8" id="KW-0449">Lipoprotein</keyword>
<dbReference type="Gene3D" id="1.10.110.10">
    <property type="entry name" value="Plant lipid-transfer and hydrophobic proteins"/>
    <property type="match status" value="1"/>
</dbReference>
<evidence type="ECO:0000256" key="7">
    <source>
        <dbReference type="ARBA" id="ARBA00023180"/>
    </source>
</evidence>
<comment type="similarity">
    <text evidence="2">Belongs to the plant LTP family.</text>
</comment>
<organism evidence="12 13">
    <name type="scientific">Hibiscus sabdariffa</name>
    <name type="common">roselle</name>
    <dbReference type="NCBI Taxonomy" id="183260"/>
    <lineage>
        <taxon>Eukaryota</taxon>
        <taxon>Viridiplantae</taxon>
        <taxon>Streptophyta</taxon>
        <taxon>Embryophyta</taxon>
        <taxon>Tracheophyta</taxon>
        <taxon>Spermatophyta</taxon>
        <taxon>Magnoliopsida</taxon>
        <taxon>eudicotyledons</taxon>
        <taxon>Gunneridae</taxon>
        <taxon>Pentapetalae</taxon>
        <taxon>rosids</taxon>
        <taxon>malvids</taxon>
        <taxon>Malvales</taxon>
        <taxon>Malvaceae</taxon>
        <taxon>Malvoideae</taxon>
        <taxon>Hibiscus</taxon>
    </lineage>
</organism>
<keyword evidence="4" id="KW-0336">GPI-anchor</keyword>
<evidence type="ECO:0000313" key="12">
    <source>
        <dbReference type="EMBL" id="KAK9032651.1"/>
    </source>
</evidence>
<keyword evidence="13" id="KW-1185">Reference proteome</keyword>
<comment type="caution">
    <text evidence="12">The sequence shown here is derived from an EMBL/GenBank/DDBJ whole genome shotgun (WGS) entry which is preliminary data.</text>
</comment>
<evidence type="ECO:0000256" key="10">
    <source>
        <dbReference type="SAM" id="SignalP"/>
    </source>
</evidence>
<proteinExistence type="inferred from homology"/>
<dbReference type="Pfam" id="PF14368">
    <property type="entry name" value="LTP_2"/>
    <property type="match status" value="1"/>
</dbReference>
<dbReference type="PANTHER" id="PTHR33044">
    <property type="entry name" value="BIFUNCTIONAL INHIBITOR/LIPID-TRANSFER PROTEIN/SEED STORAGE 2S ALBUMIN SUPERFAMILY PROTEIN-RELATED"/>
    <property type="match status" value="1"/>
</dbReference>
<dbReference type="SUPFAM" id="SSF47699">
    <property type="entry name" value="Bifunctional inhibitor/lipid-transfer protein/seed storage 2S albumin"/>
    <property type="match status" value="1"/>
</dbReference>
<evidence type="ECO:0000256" key="9">
    <source>
        <dbReference type="SAM" id="Phobius"/>
    </source>
</evidence>
<keyword evidence="9" id="KW-0812">Transmembrane</keyword>
<comment type="subcellular location">
    <subcellularLocation>
        <location evidence="1">Cell membrane</location>
        <topology evidence="1">Lipid-anchor</topology>
        <topology evidence="1">GPI-anchor</topology>
    </subcellularLocation>
</comment>
<keyword evidence="3" id="KW-1003">Cell membrane</keyword>
<feature type="transmembrane region" description="Helical" evidence="9">
    <location>
        <begin position="158"/>
        <end position="178"/>
    </location>
</feature>
<dbReference type="SMART" id="SM00499">
    <property type="entry name" value="AAI"/>
    <property type="match status" value="1"/>
</dbReference>
<reference evidence="12 13" key="1">
    <citation type="journal article" date="2024" name="G3 (Bethesda)">
        <title>Genome assembly of Hibiscus sabdariffa L. provides insights into metabolisms of medicinal natural products.</title>
        <authorList>
            <person name="Kim T."/>
        </authorList>
    </citation>
    <scope>NUCLEOTIDE SEQUENCE [LARGE SCALE GENOMIC DNA]</scope>
    <source>
        <strain evidence="12">TK-2024</strain>
        <tissue evidence="12">Old leaves</tissue>
    </source>
</reference>
<evidence type="ECO:0000313" key="13">
    <source>
        <dbReference type="Proteomes" id="UP001396334"/>
    </source>
</evidence>
<evidence type="ECO:0000256" key="1">
    <source>
        <dbReference type="ARBA" id="ARBA00004609"/>
    </source>
</evidence>
<evidence type="ECO:0000256" key="3">
    <source>
        <dbReference type="ARBA" id="ARBA00022475"/>
    </source>
</evidence>